<gene>
    <name evidence="6" type="ORF">K7432_016403</name>
</gene>
<dbReference type="Proteomes" id="UP001479436">
    <property type="component" value="Unassembled WGS sequence"/>
</dbReference>
<comment type="caution">
    <text evidence="6">The sequence shown here is derived from an EMBL/GenBank/DDBJ whole genome shotgun (WGS) entry which is preliminary data.</text>
</comment>
<keyword evidence="2" id="KW-0285">Flavoprotein</keyword>
<organism evidence="6 7">
    <name type="scientific">Basidiobolus ranarum</name>
    <dbReference type="NCBI Taxonomy" id="34480"/>
    <lineage>
        <taxon>Eukaryota</taxon>
        <taxon>Fungi</taxon>
        <taxon>Fungi incertae sedis</taxon>
        <taxon>Zoopagomycota</taxon>
        <taxon>Entomophthoromycotina</taxon>
        <taxon>Basidiobolomycetes</taxon>
        <taxon>Basidiobolales</taxon>
        <taxon>Basidiobolaceae</taxon>
        <taxon>Basidiobolus</taxon>
    </lineage>
</organism>
<protein>
    <recommendedName>
        <fullName evidence="5">FAD-binding domain-containing protein</fullName>
    </recommendedName>
</protein>
<dbReference type="InterPro" id="IPR050641">
    <property type="entry name" value="RIFMO-like"/>
</dbReference>
<evidence type="ECO:0000259" key="5">
    <source>
        <dbReference type="Pfam" id="PF01494"/>
    </source>
</evidence>
<dbReference type="PANTHER" id="PTHR43004">
    <property type="entry name" value="TRK SYSTEM POTASSIUM UPTAKE PROTEIN"/>
    <property type="match status" value="1"/>
</dbReference>
<sequence length="618" mass="69278">MPISPENVDLPPVAIIGAGPAGLMTALVLTELRVPVKVYERNLEPTTQWRAPGIHARTMELFARYGLEKNFLSVGNPATSFTTFAGKRRFIGVSFGALRSEFPFILACAQTNTESILRKRLEELNVHVNWGWEFVGYEVCDDAQGINIHLKNAQQNDQNSDLVQKVAYLAGCDGGRSRVRKTIGATFDGNLMDVRMAVCDVKTDADWLSVGNMSMHPSGILGLVRVNGATNYRLFTTWEDSNGEITAENFAAVAKHRMAPREFTNLQVLSVSSFTINERRASRFTSKDGRVFLCGDAAHIHSPAGGQGMNTGLQDGENLAWKLAAVYHGYAKQELLETYGKERIPVADKVIELSRQVFGYMRFPRRGYYATYFLSLVNYLPLFIRRPITEQTAQLSIYYDSKDNFAVQSERTAWTRATGRGWWWPSRWFAEHLNRPGMRAMDGEVVDLALEVNSSRLRLRHWQAERRGTYSALIFIDCSLAVVDTSTPNAGDSHCLTKEELIQLAAVVDALHEYRMPISTAFLLHHQGKAWDLERNATAYRSITSQLTHRCPSVRVFADAKQGDRYGNFSLAGLYDCGLLNQHGLYLIRPDAYVATRSPLPDAIDAVREHLDMFASKA</sequence>
<dbReference type="Gene3D" id="3.30.70.2450">
    <property type="match status" value="1"/>
</dbReference>
<evidence type="ECO:0000256" key="3">
    <source>
        <dbReference type="ARBA" id="ARBA00022827"/>
    </source>
</evidence>
<keyword evidence="4" id="KW-0560">Oxidoreductase</keyword>
<dbReference type="SUPFAM" id="SSF51905">
    <property type="entry name" value="FAD/NAD(P)-binding domain"/>
    <property type="match status" value="1"/>
</dbReference>
<dbReference type="InterPro" id="IPR002938">
    <property type="entry name" value="FAD-bd"/>
</dbReference>
<dbReference type="Gene3D" id="3.50.50.60">
    <property type="entry name" value="FAD/NAD(P)-binding domain"/>
    <property type="match status" value="1"/>
</dbReference>
<name>A0ABR2WES9_9FUNG</name>
<feature type="domain" description="FAD-binding" evidence="5">
    <location>
        <begin position="12"/>
        <end position="352"/>
    </location>
</feature>
<dbReference type="EMBL" id="JASJQH010002684">
    <property type="protein sequence ID" value="KAK9760008.1"/>
    <property type="molecule type" value="Genomic_DNA"/>
</dbReference>
<evidence type="ECO:0000256" key="2">
    <source>
        <dbReference type="ARBA" id="ARBA00022630"/>
    </source>
</evidence>
<proteinExistence type="predicted"/>
<comment type="cofactor">
    <cofactor evidence="1">
        <name>FAD</name>
        <dbReference type="ChEBI" id="CHEBI:57692"/>
    </cofactor>
</comment>
<keyword evidence="7" id="KW-1185">Reference proteome</keyword>
<evidence type="ECO:0000256" key="1">
    <source>
        <dbReference type="ARBA" id="ARBA00001974"/>
    </source>
</evidence>
<accession>A0ABR2WES9</accession>
<evidence type="ECO:0000313" key="7">
    <source>
        <dbReference type="Proteomes" id="UP001479436"/>
    </source>
</evidence>
<keyword evidence="3" id="KW-0274">FAD</keyword>
<reference evidence="6 7" key="1">
    <citation type="submission" date="2023-04" db="EMBL/GenBank/DDBJ databases">
        <title>Genome of Basidiobolus ranarum AG-B5.</title>
        <authorList>
            <person name="Stajich J.E."/>
            <person name="Carter-House D."/>
            <person name="Gryganskyi A."/>
        </authorList>
    </citation>
    <scope>NUCLEOTIDE SEQUENCE [LARGE SCALE GENOMIC DNA]</scope>
    <source>
        <strain evidence="6 7">AG-B5</strain>
    </source>
</reference>
<dbReference type="PANTHER" id="PTHR43004:SF19">
    <property type="entry name" value="BINDING MONOOXYGENASE, PUTATIVE (JCVI)-RELATED"/>
    <property type="match status" value="1"/>
</dbReference>
<evidence type="ECO:0000256" key="4">
    <source>
        <dbReference type="ARBA" id="ARBA00023002"/>
    </source>
</evidence>
<dbReference type="Pfam" id="PF01494">
    <property type="entry name" value="FAD_binding_3"/>
    <property type="match status" value="1"/>
</dbReference>
<dbReference type="PRINTS" id="PR00420">
    <property type="entry name" value="RNGMNOXGNASE"/>
</dbReference>
<dbReference type="InterPro" id="IPR036188">
    <property type="entry name" value="FAD/NAD-bd_sf"/>
</dbReference>
<evidence type="ECO:0000313" key="6">
    <source>
        <dbReference type="EMBL" id="KAK9760008.1"/>
    </source>
</evidence>